<gene>
    <name evidence="3" type="primary">LOC106058949</name>
</gene>
<evidence type="ECO:0000256" key="1">
    <source>
        <dbReference type="SAM" id="Phobius"/>
    </source>
</evidence>
<keyword evidence="1" id="KW-0472">Membrane</keyword>
<name>A0A9U8E4X2_BIOGL</name>
<keyword evidence="2" id="KW-1185">Reference proteome</keyword>
<organism evidence="2 3">
    <name type="scientific">Biomphalaria glabrata</name>
    <name type="common">Bloodfluke planorb</name>
    <name type="synonym">Freshwater snail</name>
    <dbReference type="NCBI Taxonomy" id="6526"/>
    <lineage>
        <taxon>Eukaryota</taxon>
        <taxon>Metazoa</taxon>
        <taxon>Spiralia</taxon>
        <taxon>Lophotrochozoa</taxon>
        <taxon>Mollusca</taxon>
        <taxon>Gastropoda</taxon>
        <taxon>Heterobranchia</taxon>
        <taxon>Euthyneura</taxon>
        <taxon>Panpulmonata</taxon>
        <taxon>Hygrophila</taxon>
        <taxon>Lymnaeoidea</taxon>
        <taxon>Planorbidae</taxon>
        <taxon>Biomphalaria</taxon>
    </lineage>
</organism>
<dbReference type="GeneID" id="106058949"/>
<dbReference type="RefSeq" id="XP_013071925.2">
    <property type="nucleotide sequence ID" value="XM_013216471.2"/>
</dbReference>
<feature type="transmembrane region" description="Helical" evidence="1">
    <location>
        <begin position="464"/>
        <end position="490"/>
    </location>
</feature>
<evidence type="ECO:0000313" key="2">
    <source>
        <dbReference type="Proteomes" id="UP001165740"/>
    </source>
</evidence>
<accession>A0A9U8E4X2</accession>
<reference evidence="3" key="1">
    <citation type="submission" date="2025-08" db="UniProtKB">
        <authorList>
            <consortium name="RefSeq"/>
        </authorList>
    </citation>
    <scope>IDENTIFICATION</scope>
</reference>
<dbReference type="AlphaFoldDB" id="A0A9U8E4X2"/>
<protein>
    <submittedName>
        <fullName evidence="3">Uncharacterized protein LOC106058949 isoform X1</fullName>
    </submittedName>
</protein>
<dbReference type="OrthoDB" id="10301286at2759"/>
<evidence type="ECO:0000313" key="3">
    <source>
        <dbReference type="RefSeq" id="XP_013071925.2"/>
    </source>
</evidence>
<dbReference type="Proteomes" id="UP001165740">
    <property type="component" value="Chromosome 14"/>
</dbReference>
<sequence length="573" mass="65885">MCITKHDTISFKKFMEEWHMIMLHSKILYMYLQIGFTIAFSDCDPAEEGKQYQISVQWTTRASNTTLTVRRNDHMIGGCDTNHCSSYYSRFNIWMEEVTDQQFVTHVTIKNVIREDAINWTISHIGNFDVKSSLLFSCFLVTIVRPDNVTCHSADYMNGHKVSCTTNVIFPAAKCLFLVYINGKKISATNNIVYENMPMKSTELPIGHYFKSSCTYTISKSLMEPGDYLINVTIAPEIIKPGDEEKYGLTTTIRFHIESSEVKLENCPRIVEVNTTITCTCVIVGKRKTSNVIRWYSQDDRLLHNGSSITLTGSQSLTEYKCEGDVYRKSKNPSVVYSPVVLDTKKNINCSIEETNENIQVICSTHEICSRVSCIFNVTYSRTDTGLENSRYVTSTLEEHSNCSTCTLYLKRSHFDSAGVYNIKITFSLNTSDISQHIVYEANSFLQFFKVDDSHRRDKTSARFFQIVSISSVAAVLFLMMSSALIYIAVLQKRKKQRKIEIRNSVKNVKTYENRLSIQSDHNYECMQPEDHYDRCVDLVWDDMVRQQDQPIQDIIDTEYITPIETEHIHTPT</sequence>
<dbReference type="KEGG" id="bgt:106058949"/>
<keyword evidence="1" id="KW-0812">Transmembrane</keyword>
<keyword evidence="1" id="KW-1133">Transmembrane helix</keyword>
<proteinExistence type="predicted"/>